<protein>
    <submittedName>
        <fullName evidence="2">Uncharacterized protein</fullName>
    </submittedName>
</protein>
<evidence type="ECO:0000313" key="2">
    <source>
        <dbReference type="EMBL" id="OHT15964.1"/>
    </source>
</evidence>
<accession>A0A1J4L1W6</accession>
<dbReference type="EMBL" id="MLAK01000167">
    <property type="protein sequence ID" value="OHT15964.1"/>
    <property type="molecule type" value="Genomic_DNA"/>
</dbReference>
<name>A0A1J4L1W6_9EUKA</name>
<sequence length="1746" mass="199095">MTRQFFDNLCGATFTAGNLLGMERKTVLGLKATPLPILSDDNEDDDDFDVFGSDSSADGELKFQINPTPAPHIELNPTPPRFSTQNKNYEKIKSFDEASPQISSFLTQLNENRNCLNLNTTNTATELIYFIPEHLATDEFSKELDRFVKSEIENDEFKLDTKESHINILAQIEIAKYYKNSKKENTNTPNNIDKDETSDFPDDFNESNDVIELSPNKSINGPENPPPQISISQLSSNSSLHSTSSSSFHSNSNFPLKLASPPSLDSLDNSLSQYLTENLDSRISSLIYFILSKNDNREISLYHKIQCLTEFIKTNSVAPIAHLFPDFSIPKISKSLCHDLVILFPHHPLLPSLIDKFTFIDNSISDLLSFIPDEESDDSFFDFADSDSLPRPMSLPLTISLPAINDGITNLLEFCPNSLANIVTITVQEPPSLLTFENHFLSPNLFQDWIMSLSPQNNGTKIPLSSNQPKKKPNFRNSNDFYRSLPTSLHTEQEIEATPELLEKLLYSTENMKDRIAQLPTTVDPSLFPLHYPLLHIVNASSAVVQKRGFMYPAILGNEFEAHKILSTDSMDGLQNCIDNFQKLIKIEIPGKPIELLDETRSLPTKDTPCPNTMIALTALCDIEFIMNGRSPLNLLDFARQNSFLAFEQNKNWRAEAIYELYTKDQFPPYLCFRACFAMALNLSETNLSLAADILFEGLYVLLKECPKMVKLDFTRNALLYFAEILEKLDCYYYSSLLLDVFYLTNPSDTKSSNAIALMCQRNFDIVRAVFHFTQSMIGLVQQMKCDEALYVAQILSSIQTEYSNTEDAISLLSYLLRNTYNFMISVRPLAESGKLSKSLNTIQPRRPPRPKKDLLVEQFRPNPELLNTVLAGTSLCELLIKSNHFSLASQLLNTLCESTDNAMFNKLLEYLAIRTYLKQNYFHKFLKKIPEIKFRVRHGSPSSRLSILSAANFDTSLAIVRLLINGYSSRRLFKSALLWSEIWINAQPKLAMKEIGYGFLSRGYALFQTVHYAHSLTPPFNLQSTLSGIAQNIASYSLKNQYQNVTDVIVEALASLKAAQLCLDKVGSQRHLAYAFILYVDLLLYYFFDSQFDGEKEVEKLTISEPKLEVVNKGLPSNNNISFTTYTLDKSNVGDEIRKILYRVNSISNRCMNPLYIMIYQVLYAKYMKMQNKDEISKSSFDFAFNNMRRFFVCGGEFICRNFNISTIKSFISMTSNMCIILLFYDQNFINDRLIVFDWYKDINTIYMHRLRVVSPDNKEPLESTMNVSIASLRTMSSLKFTDFFQTLQSAGIDVSKQSKAKSYNVPQCISRINANIRLFETGKISEDEMRANNITLCKQIEQIADDYKRVNESHVPIDITYSFISRTVSFTHGLIFIQHIYDAIFIYIPSTGAKKRIQLRSSDPSTFSTSSNKGSIQFTSTDSLFSSKFIEVVALYIMCDKKQHHDDYNARLARNLCLEARKVLFGDICNHLVEWKKVPDDHFFGENRIFGKGLKGSFCSVETAAQPTVFITSTDLSALPLELMFPEVLILRCWQYTCLLLKPNLSEEKLDFPKPTVFRYKANPEHLMNVAVKRSKDEISEFIEGIGGGAPHTPYVSENERSICFPFPLFSSNLTNQYYSGKFPFCEFVNVEPESYPSIRSALFIFTYSDLCEMPLMLDRLIKESPFCFFMFIPAQFVREAFVQMTLIFDRHQRRLHYIGEHKGEAALIPHEIVSSRPFDFVTILQTTLMQMLDCPIPLIAPTQ</sequence>
<dbReference type="VEuPathDB" id="TrichDB:TRFO_13654"/>
<comment type="caution">
    <text evidence="2">The sequence shown here is derived from an EMBL/GenBank/DDBJ whole genome shotgun (WGS) entry which is preliminary data.</text>
</comment>
<dbReference type="GeneID" id="94832077"/>
<reference evidence="2" key="1">
    <citation type="submission" date="2016-10" db="EMBL/GenBank/DDBJ databases">
        <authorList>
            <person name="Benchimol M."/>
            <person name="Almeida L.G."/>
            <person name="Vasconcelos A.T."/>
            <person name="Perreira-Neves A."/>
            <person name="Rosa I.A."/>
            <person name="Tasca T."/>
            <person name="Bogo M.R."/>
            <person name="de Souza W."/>
        </authorList>
    </citation>
    <scope>NUCLEOTIDE SEQUENCE [LARGE SCALE GENOMIC DNA]</scope>
    <source>
        <strain evidence="2">K</strain>
    </source>
</reference>
<gene>
    <name evidence="2" type="ORF">TRFO_13654</name>
</gene>
<keyword evidence="3" id="KW-1185">Reference proteome</keyword>
<evidence type="ECO:0000313" key="3">
    <source>
        <dbReference type="Proteomes" id="UP000179807"/>
    </source>
</evidence>
<feature type="compositionally biased region" description="Low complexity" evidence="1">
    <location>
        <begin position="229"/>
        <end position="246"/>
    </location>
</feature>
<evidence type="ECO:0000256" key="1">
    <source>
        <dbReference type="SAM" id="MobiDB-lite"/>
    </source>
</evidence>
<dbReference type="OrthoDB" id="10593795at2759"/>
<dbReference type="Proteomes" id="UP000179807">
    <property type="component" value="Unassembled WGS sequence"/>
</dbReference>
<feature type="region of interest" description="Disordered" evidence="1">
    <location>
        <begin position="182"/>
        <end position="246"/>
    </location>
</feature>
<organism evidence="2 3">
    <name type="scientific">Tritrichomonas foetus</name>
    <dbReference type="NCBI Taxonomy" id="1144522"/>
    <lineage>
        <taxon>Eukaryota</taxon>
        <taxon>Metamonada</taxon>
        <taxon>Parabasalia</taxon>
        <taxon>Tritrichomonadida</taxon>
        <taxon>Tritrichomonadidae</taxon>
        <taxon>Tritrichomonas</taxon>
    </lineage>
</organism>
<dbReference type="RefSeq" id="XP_068369100.1">
    <property type="nucleotide sequence ID" value="XM_068497373.1"/>
</dbReference>
<proteinExistence type="predicted"/>